<dbReference type="Proteomes" id="UP000297565">
    <property type="component" value="Unassembled WGS sequence"/>
</dbReference>
<dbReference type="Pfam" id="PF04225">
    <property type="entry name" value="LysM_OapA"/>
    <property type="match status" value="1"/>
</dbReference>
<comment type="caution">
    <text evidence="4">The sequence shown here is derived from an EMBL/GenBank/DDBJ whole genome shotgun (WGS) entry which is preliminary data.</text>
</comment>
<dbReference type="EMBL" id="SNRV01000006">
    <property type="protein sequence ID" value="TEW30292.1"/>
    <property type="molecule type" value="Genomic_DNA"/>
</dbReference>
<accession>A0AAX2S2L6</accession>
<reference evidence="4 5" key="1">
    <citation type="submission" date="2019-03" db="EMBL/GenBank/DDBJ databases">
        <title>Horizontal Gene Transfer Machinery in Histophilus somni.</title>
        <authorList>
            <person name="Mostafa Nazari M."/>
            <person name="Liljebjelke K."/>
        </authorList>
    </citation>
    <scope>NUCLEOTIDE SEQUENCE [LARGE SCALE GENOMIC DNA]</scope>
    <source>
        <strain evidence="4 5">UOC-EPH-KLM-04</strain>
    </source>
</reference>
<evidence type="ECO:0000256" key="2">
    <source>
        <dbReference type="SAM" id="Phobius"/>
    </source>
</evidence>
<name>A0AAX2S2L6_HISSO</name>
<dbReference type="GO" id="GO:0042834">
    <property type="term" value="F:peptidoglycan binding"/>
    <property type="evidence" value="ECO:0007669"/>
    <property type="project" value="InterPro"/>
</dbReference>
<sequence length="402" mass="44974">MCFFKHNFLTHQGTIMTAEQNKIDTSGQASIQKELELDLDPMEPILPKKNLASKQTLLEKAKRIFKRADKQNRVDKAEVSTHKEVISASDDEQPPIITETQEQQISQAIDPTISEVPVKTQKELKKPENWTMLGVLPPKYRRIFIALLVVVIILLIISWLKPDDNIEQYFEQSTGNSIPTQFQPLDHSQPVEPSILEQLKNPQPKSENITQNDQEKNMPVQALQVENEPQNIAIPINSTPSKADSPVVETSKRPSIKVEEATSQPIAPMEEVKIVEKNEPNKKAEKQVKAEQKGVPVVDAKPANVNKVTNSQKTALQKNAQTKTLVIPQGTSLMQVFRNNNLNIADVNAMTKARGAGNTLSSFKAGDKVQVSLNKQGRVNELRLSNGARFIRQADGSYQFKK</sequence>
<protein>
    <submittedName>
        <fullName evidence="4">Opacity associated protein A</fullName>
    </submittedName>
</protein>
<gene>
    <name evidence="4" type="ORF">E2R48_03975</name>
</gene>
<evidence type="ECO:0000313" key="5">
    <source>
        <dbReference type="Proteomes" id="UP000297565"/>
    </source>
</evidence>
<keyword evidence="2" id="KW-1133">Transmembrane helix</keyword>
<feature type="transmembrane region" description="Helical" evidence="2">
    <location>
        <begin position="143"/>
        <end position="160"/>
    </location>
</feature>
<evidence type="ECO:0000313" key="4">
    <source>
        <dbReference type="EMBL" id="TEW30292.1"/>
    </source>
</evidence>
<keyword evidence="2" id="KW-0472">Membrane</keyword>
<dbReference type="Gene3D" id="3.10.450.350">
    <property type="match status" value="1"/>
</dbReference>
<organism evidence="4 5">
    <name type="scientific">Histophilus somni</name>
    <name type="common">Haemophilus somnus</name>
    <dbReference type="NCBI Taxonomy" id="731"/>
    <lineage>
        <taxon>Bacteria</taxon>
        <taxon>Pseudomonadati</taxon>
        <taxon>Pseudomonadota</taxon>
        <taxon>Gammaproteobacteria</taxon>
        <taxon>Pasteurellales</taxon>
        <taxon>Pasteurellaceae</taxon>
        <taxon>Histophilus</taxon>
    </lineage>
</organism>
<feature type="region of interest" description="Disordered" evidence="1">
    <location>
        <begin position="236"/>
        <end position="258"/>
    </location>
</feature>
<evidence type="ECO:0000256" key="1">
    <source>
        <dbReference type="SAM" id="MobiDB-lite"/>
    </source>
</evidence>
<evidence type="ECO:0000259" key="3">
    <source>
        <dbReference type="Pfam" id="PF04225"/>
    </source>
</evidence>
<keyword evidence="2" id="KW-0812">Transmembrane</keyword>
<proteinExistence type="predicted"/>
<feature type="domain" description="Opacity-associated protein A LysM-like" evidence="3">
    <location>
        <begin position="322"/>
        <end position="402"/>
    </location>
</feature>
<dbReference type="AlphaFoldDB" id="A0AAX2S2L6"/>
<dbReference type="InterPro" id="IPR007340">
    <property type="entry name" value="LysM_Opacity-associatedA"/>
</dbReference>